<comment type="caution">
    <text evidence="2">The sequence shown here is derived from an EMBL/GenBank/DDBJ whole genome shotgun (WGS) entry which is preliminary data.</text>
</comment>
<dbReference type="Pfam" id="PF00293">
    <property type="entry name" value="NUDIX"/>
    <property type="match status" value="1"/>
</dbReference>
<dbReference type="InterPro" id="IPR000086">
    <property type="entry name" value="NUDIX_hydrolase_dom"/>
</dbReference>
<evidence type="ECO:0000259" key="1">
    <source>
        <dbReference type="PROSITE" id="PS51462"/>
    </source>
</evidence>
<feature type="domain" description="Nudix hydrolase" evidence="1">
    <location>
        <begin position="4"/>
        <end position="153"/>
    </location>
</feature>
<dbReference type="EMBL" id="AMFJ01021626">
    <property type="protein sequence ID" value="EKD66461.1"/>
    <property type="molecule type" value="Genomic_DNA"/>
</dbReference>
<name>K2AXH1_9BACT</name>
<dbReference type="InterPro" id="IPR015797">
    <property type="entry name" value="NUDIX_hydrolase-like_dom_sf"/>
</dbReference>
<evidence type="ECO:0000313" key="2">
    <source>
        <dbReference type="EMBL" id="EKD66461.1"/>
    </source>
</evidence>
<organism evidence="2">
    <name type="scientific">uncultured bacterium</name>
    <name type="common">gcode 4</name>
    <dbReference type="NCBI Taxonomy" id="1234023"/>
    <lineage>
        <taxon>Bacteria</taxon>
        <taxon>environmental samples</taxon>
    </lineage>
</organism>
<gene>
    <name evidence="2" type="ORF">ACD_49C00040G0007</name>
</gene>
<dbReference type="AlphaFoldDB" id="K2AXH1"/>
<sequence>MARLFEKSSGGIVYRKKWNFYEILLLERKNPKWKSVYVIPKWRIENEEKAKETALREISEETWLDENELEIIKFITKINFTFIASYKEWSPTINKDVYLFLVKYNWTSEPNLKSFENIGEEREKIIWHKWFKLAELKWLDVKPDIFSYVKKNLQYM</sequence>
<accession>K2AXH1</accession>
<protein>
    <recommendedName>
        <fullName evidence="1">Nudix hydrolase domain-containing protein</fullName>
    </recommendedName>
</protein>
<reference evidence="2" key="1">
    <citation type="journal article" date="2012" name="Science">
        <title>Fermentation, hydrogen, and sulfur metabolism in multiple uncultivated bacterial phyla.</title>
        <authorList>
            <person name="Wrighton K.C."/>
            <person name="Thomas B.C."/>
            <person name="Sharon I."/>
            <person name="Miller C.S."/>
            <person name="Castelle C.J."/>
            <person name="VerBerkmoes N.C."/>
            <person name="Wilkins M.J."/>
            <person name="Hettich R.L."/>
            <person name="Lipton M.S."/>
            <person name="Williams K.H."/>
            <person name="Long P.E."/>
            <person name="Banfield J.F."/>
        </authorList>
    </citation>
    <scope>NUCLEOTIDE SEQUENCE [LARGE SCALE GENOMIC DNA]</scope>
</reference>
<proteinExistence type="predicted"/>
<dbReference type="PROSITE" id="PS51462">
    <property type="entry name" value="NUDIX"/>
    <property type="match status" value="1"/>
</dbReference>
<dbReference type="Gene3D" id="3.90.79.10">
    <property type="entry name" value="Nucleoside Triphosphate Pyrophosphohydrolase"/>
    <property type="match status" value="1"/>
</dbReference>
<dbReference type="SUPFAM" id="SSF55811">
    <property type="entry name" value="Nudix"/>
    <property type="match status" value="1"/>
</dbReference>